<keyword evidence="10" id="KW-1185">Reference proteome</keyword>
<dbReference type="GO" id="GO:1990281">
    <property type="term" value="C:efflux pump complex"/>
    <property type="evidence" value="ECO:0007669"/>
    <property type="project" value="TreeGrafter"/>
</dbReference>
<comment type="similarity">
    <text evidence="2">Belongs to the outer membrane factor (OMF) (TC 1.B.17) family.</text>
</comment>
<evidence type="ECO:0000256" key="3">
    <source>
        <dbReference type="ARBA" id="ARBA00022448"/>
    </source>
</evidence>
<dbReference type="EMBL" id="AEIU01000068">
    <property type="protein sequence ID" value="EFP96946.1"/>
    <property type="molecule type" value="Genomic_DNA"/>
</dbReference>
<dbReference type="SUPFAM" id="SSF56954">
    <property type="entry name" value="Outer membrane efflux proteins (OEP)"/>
    <property type="match status" value="1"/>
</dbReference>
<dbReference type="GO" id="GO:0015288">
    <property type="term" value="F:porin activity"/>
    <property type="evidence" value="ECO:0007669"/>
    <property type="project" value="TreeGrafter"/>
</dbReference>
<dbReference type="STRING" id="796620.VIBC2010_20050"/>
<dbReference type="RefSeq" id="WP_009601013.1">
    <property type="nucleotide sequence ID" value="NZ_AEIU01000068.1"/>
</dbReference>
<dbReference type="Proteomes" id="UP000002943">
    <property type="component" value="Unassembled WGS sequence"/>
</dbReference>
<dbReference type="Pfam" id="PF02321">
    <property type="entry name" value="OEP"/>
    <property type="match status" value="2"/>
</dbReference>
<dbReference type="GO" id="GO:0015562">
    <property type="term" value="F:efflux transmembrane transporter activity"/>
    <property type="evidence" value="ECO:0007669"/>
    <property type="project" value="InterPro"/>
</dbReference>
<keyword evidence="6" id="KW-0472">Membrane</keyword>
<dbReference type="InterPro" id="IPR051906">
    <property type="entry name" value="TolC-like"/>
</dbReference>
<dbReference type="GO" id="GO:0009279">
    <property type="term" value="C:cell outer membrane"/>
    <property type="evidence" value="ECO:0007669"/>
    <property type="project" value="UniProtKB-SubCell"/>
</dbReference>
<dbReference type="PANTHER" id="PTHR30026">
    <property type="entry name" value="OUTER MEMBRANE PROTEIN TOLC"/>
    <property type="match status" value="1"/>
</dbReference>
<evidence type="ECO:0000256" key="2">
    <source>
        <dbReference type="ARBA" id="ARBA00007613"/>
    </source>
</evidence>
<evidence type="ECO:0000256" key="7">
    <source>
        <dbReference type="ARBA" id="ARBA00023237"/>
    </source>
</evidence>
<dbReference type="PANTHER" id="PTHR30026:SF20">
    <property type="entry name" value="OUTER MEMBRANE PROTEIN TOLC"/>
    <property type="match status" value="1"/>
</dbReference>
<dbReference type="OrthoDB" id="6396237at2"/>
<dbReference type="Gene3D" id="1.20.1600.10">
    <property type="entry name" value="Outer membrane efflux proteins (OEP)"/>
    <property type="match status" value="1"/>
</dbReference>
<dbReference type="AlphaFoldDB" id="E3BJ20"/>
<evidence type="ECO:0000256" key="5">
    <source>
        <dbReference type="ARBA" id="ARBA00022692"/>
    </source>
</evidence>
<evidence type="ECO:0008006" key="11">
    <source>
        <dbReference type="Google" id="ProtNLM"/>
    </source>
</evidence>
<keyword evidence="7" id="KW-0998">Cell outer membrane</keyword>
<dbReference type="eggNOG" id="COG1538">
    <property type="taxonomic scope" value="Bacteria"/>
</dbReference>
<evidence type="ECO:0000256" key="1">
    <source>
        <dbReference type="ARBA" id="ARBA00004442"/>
    </source>
</evidence>
<sequence>MLNKSVVRTLCLLGASAWSVSGFTMSLEQAWKAAQQYNPSYQKAQIGVEVSQNAFTANRSALLPSLDASASSNWSDSRSGSTNSYNVSLSQTIWDSSLWANLDQSQAQQVVAQLQLTQAYNQLAQELIHAYLEMARAQSDVALAQSKLDEGQKLLAMTEQRYKAGRVKSIDVEDMRANHLSEKMALLTAQTDLEKKRSALQSLTNESPIRVAQVVINIVTEPPMLVESQQEWLNLAKNTSPELLAAIQKVSAKQYAKEAAKGGYFPKVKGTVGYSDDDRFSNGDTTAGISVSIPIDINGSIRAKVDSAALDVRSAEQEVRETEIGLREKVQQQFVQIKHSWQLVRSAGELSGYRQKVLQGKQSLYQAGRVQASELIDAHNNVFTARNELQHNLYQYWSERVNLLQSAGKLDDDAISRISGALSL</sequence>
<proteinExistence type="inferred from homology"/>
<protein>
    <recommendedName>
        <fullName evidence="11">Outer membrane protein TolC</fullName>
    </recommendedName>
</protein>
<evidence type="ECO:0000256" key="6">
    <source>
        <dbReference type="ARBA" id="ARBA00023136"/>
    </source>
</evidence>
<comment type="caution">
    <text evidence="9">The sequence shown here is derived from an EMBL/GenBank/DDBJ whole genome shotgun (WGS) entry which is preliminary data.</text>
</comment>
<evidence type="ECO:0000313" key="10">
    <source>
        <dbReference type="Proteomes" id="UP000002943"/>
    </source>
</evidence>
<keyword evidence="8" id="KW-0732">Signal</keyword>
<evidence type="ECO:0000256" key="4">
    <source>
        <dbReference type="ARBA" id="ARBA00022452"/>
    </source>
</evidence>
<feature type="chain" id="PRO_5003167020" description="Outer membrane protein TolC" evidence="8">
    <location>
        <begin position="20"/>
        <end position="424"/>
    </location>
</feature>
<organism evidence="9 10">
    <name type="scientific">Vibrio caribbeanicus ATCC BAA-2122</name>
    <dbReference type="NCBI Taxonomy" id="796620"/>
    <lineage>
        <taxon>Bacteria</taxon>
        <taxon>Pseudomonadati</taxon>
        <taxon>Pseudomonadota</taxon>
        <taxon>Gammaproteobacteria</taxon>
        <taxon>Vibrionales</taxon>
        <taxon>Vibrionaceae</taxon>
        <taxon>Vibrio</taxon>
    </lineage>
</organism>
<name>E3BJ20_9VIBR</name>
<comment type="subcellular location">
    <subcellularLocation>
        <location evidence="1">Cell outer membrane</location>
    </subcellularLocation>
</comment>
<keyword evidence="3" id="KW-0813">Transport</keyword>
<keyword evidence="4" id="KW-1134">Transmembrane beta strand</keyword>
<dbReference type="InterPro" id="IPR003423">
    <property type="entry name" value="OMP_efflux"/>
</dbReference>
<evidence type="ECO:0000256" key="8">
    <source>
        <dbReference type="SAM" id="SignalP"/>
    </source>
</evidence>
<gene>
    <name evidence="9" type="ORF">VIBC2010_20050</name>
</gene>
<keyword evidence="5" id="KW-0812">Transmembrane</keyword>
<evidence type="ECO:0000313" key="9">
    <source>
        <dbReference type="EMBL" id="EFP96946.1"/>
    </source>
</evidence>
<accession>E3BJ20</accession>
<feature type="signal peptide" evidence="8">
    <location>
        <begin position="1"/>
        <end position="19"/>
    </location>
</feature>
<reference evidence="9 10" key="1">
    <citation type="journal article" date="2012" name="Int. J. Syst. Evol. Microbiol.">
        <title>Vibrio caribbeanicus sp. nov., isolated from the marine sponge Scleritoderma cyanea.</title>
        <authorList>
            <person name="Hoffmann M."/>
            <person name="Monday S.R."/>
            <person name="Allard M.W."/>
            <person name="Strain E.A."/>
            <person name="Whittaker P."/>
            <person name="Naum M."/>
            <person name="McCarthy P.J."/>
            <person name="Lopez J.V."/>
            <person name="Fischer M."/>
            <person name="Brown E.W."/>
        </authorList>
    </citation>
    <scope>NUCLEOTIDE SEQUENCE [LARGE SCALE GENOMIC DNA]</scope>
    <source>
        <strain evidence="9 10">ATCC BAA-2122</strain>
    </source>
</reference>